<dbReference type="RefSeq" id="XP_062785481.1">
    <property type="nucleotide sequence ID" value="XM_062929430.1"/>
</dbReference>
<proteinExistence type="predicted"/>
<accession>A0AAX4IYE8</accession>
<evidence type="ECO:0000313" key="1">
    <source>
        <dbReference type="EMBL" id="WQF88260.1"/>
    </source>
</evidence>
<dbReference type="KEGG" id="cdet:87949774"/>
<protein>
    <submittedName>
        <fullName evidence="1">Uncharacterized protein</fullName>
    </submittedName>
</protein>
<dbReference type="GeneID" id="87949774"/>
<reference evidence="2" key="1">
    <citation type="journal article" date="2023" name="bioRxiv">
        <title>Complete genome of the Medicago anthracnose fungus, Colletotrichum destructivum, reveals a mini-chromosome-like region within a core chromosome.</title>
        <authorList>
            <person name="Lapalu N."/>
            <person name="Simon A."/>
            <person name="Lu A."/>
            <person name="Plaumann P.-L."/>
            <person name="Amselem J."/>
            <person name="Pigne S."/>
            <person name="Auger A."/>
            <person name="Koch C."/>
            <person name="Dallery J.-F."/>
            <person name="O'Connell R.J."/>
        </authorList>
    </citation>
    <scope>NUCLEOTIDE SEQUENCE [LARGE SCALE GENOMIC DNA]</scope>
    <source>
        <strain evidence="2">CBS 520.97</strain>
    </source>
</reference>
<dbReference type="Proteomes" id="UP001322277">
    <property type="component" value="Chromosome 9"/>
</dbReference>
<evidence type="ECO:0000313" key="2">
    <source>
        <dbReference type="Proteomes" id="UP001322277"/>
    </source>
</evidence>
<dbReference type="EMBL" id="CP137313">
    <property type="protein sequence ID" value="WQF88260.1"/>
    <property type="molecule type" value="Genomic_DNA"/>
</dbReference>
<gene>
    <name evidence="1" type="ORF">CDEST_13274</name>
</gene>
<sequence>MYPTAYPVVGLFVRQSPCEVLGNPILPAKAPSPDAIIWPSLLSSTPARSQGLISPSPTLRSFDVGPYLRTGTPCRWDMEQMPLVIITADGYPSSQFMQVLSFATHINSSSDSNGELIDPDSRGSVSL</sequence>
<keyword evidence="2" id="KW-1185">Reference proteome</keyword>
<dbReference type="AlphaFoldDB" id="A0AAX4IYE8"/>
<organism evidence="1 2">
    <name type="scientific">Colletotrichum destructivum</name>
    <dbReference type="NCBI Taxonomy" id="34406"/>
    <lineage>
        <taxon>Eukaryota</taxon>
        <taxon>Fungi</taxon>
        <taxon>Dikarya</taxon>
        <taxon>Ascomycota</taxon>
        <taxon>Pezizomycotina</taxon>
        <taxon>Sordariomycetes</taxon>
        <taxon>Hypocreomycetidae</taxon>
        <taxon>Glomerellales</taxon>
        <taxon>Glomerellaceae</taxon>
        <taxon>Colletotrichum</taxon>
        <taxon>Colletotrichum destructivum species complex</taxon>
    </lineage>
</organism>
<name>A0AAX4IYE8_9PEZI</name>